<protein>
    <submittedName>
        <fullName evidence="1">Uncharacterized protein</fullName>
    </submittedName>
</protein>
<proteinExistence type="predicted"/>
<comment type="caution">
    <text evidence="1">The sequence shown here is derived from an EMBL/GenBank/DDBJ whole genome shotgun (WGS) entry which is preliminary data.</text>
</comment>
<accession>A0A8S1M0Q5</accession>
<gene>
    <name evidence="1" type="ORF">PSON_ATCC_30995.1.T0280061</name>
</gene>
<name>A0A8S1M0Q5_9CILI</name>
<reference evidence="1" key="1">
    <citation type="submission" date="2021-01" db="EMBL/GenBank/DDBJ databases">
        <authorList>
            <consortium name="Genoscope - CEA"/>
            <person name="William W."/>
        </authorList>
    </citation>
    <scope>NUCLEOTIDE SEQUENCE</scope>
</reference>
<dbReference type="AlphaFoldDB" id="A0A8S1M0Q5"/>
<sequence>MEQEVYKYTLIGAIGLVQNVKQVQPVINAELVLQILQQHQHLQVHVLPVQLIIYIQSIQIVLKDVLLNADITEYQIQITCVNSMKTCYPQQHIQIQLHLLQLLHGYSFLIQSILILSMLKEYLKFLISNNLIKIWNLG</sequence>
<organism evidence="1 2">
    <name type="scientific">Paramecium sonneborni</name>
    <dbReference type="NCBI Taxonomy" id="65129"/>
    <lineage>
        <taxon>Eukaryota</taxon>
        <taxon>Sar</taxon>
        <taxon>Alveolata</taxon>
        <taxon>Ciliophora</taxon>
        <taxon>Intramacronucleata</taxon>
        <taxon>Oligohymenophorea</taxon>
        <taxon>Peniculida</taxon>
        <taxon>Parameciidae</taxon>
        <taxon>Paramecium</taxon>
    </lineage>
</organism>
<evidence type="ECO:0000313" key="1">
    <source>
        <dbReference type="EMBL" id="CAD8071441.1"/>
    </source>
</evidence>
<dbReference type="Proteomes" id="UP000692954">
    <property type="component" value="Unassembled WGS sequence"/>
</dbReference>
<keyword evidence="2" id="KW-1185">Reference proteome</keyword>
<dbReference type="EMBL" id="CAJJDN010000028">
    <property type="protein sequence ID" value="CAD8071441.1"/>
    <property type="molecule type" value="Genomic_DNA"/>
</dbReference>
<evidence type="ECO:0000313" key="2">
    <source>
        <dbReference type="Proteomes" id="UP000692954"/>
    </source>
</evidence>